<dbReference type="EMBL" id="PPEI02000012">
    <property type="protein sequence ID" value="PWN59204.1"/>
    <property type="molecule type" value="Genomic_DNA"/>
</dbReference>
<dbReference type="InterPro" id="IPR006640">
    <property type="entry name" value="SprT-like_domain"/>
</dbReference>
<sequence>MKLNPTFEFYDLFQFIYDYFNENLFSSQLPNCMIVITRKTKTFGYYSNERWINKENIKTDELAINPIYFSKYPLIEMLQTMAHEMVHLWQFHFGRPSVRSYHNKEWGNKMQSIGLMPSNTGKEGGKKTGQQMMDYPIKGGIFLDVCSQLVKDVRFENLWFDRTTTVKIETLLTVNTTSTENILIDDLEIANFLYSTYTIDSPIYLGNTDSSKNKYQCPGCKVNVWGKRELNLICGDCGVEFEYQ</sequence>
<protein>
    <submittedName>
        <fullName evidence="2">SprT domain-containing protein</fullName>
    </submittedName>
</protein>
<comment type="caution">
    <text evidence="2">The sequence shown here is derived from an EMBL/GenBank/DDBJ whole genome shotgun (WGS) entry which is preliminary data.</text>
</comment>
<name>A0A316WCQ8_9FLAO</name>
<organism evidence="2 3">
    <name type="scientific">Chryseobacterium oncorhynchi</name>
    <dbReference type="NCBI Taxonomy" id="741074"/>
    <lineage>
        <taxon>Bacteria</taxon>
        <taxon>Pseudomonadati</taxon>
        <taxon>Bacteroidota</taxon>
        <taxon>Flavobacteriia</taxon>
        <taxon>Flavobacteriales</taxon>
        <taxon>Weeksellaceae</taxon>
        <taxon>Chryseobacterium group</taxon>
        <taxon>Chryseobacterium</taxon>
    </lineage>
</organism>
<evidence type="ECO:0000313" key="3">
    <source>
        <dbReference type="Proteomes" id="UP000236182"/>
    </source>
</evidence>
<reference evidence="2" key="1">
    <citation type="submission" date="2018-04" db="EMBL/GenBank/DDBJ databases">
        <title>Draft Genome Sequences of Chryseobacterium lactis NCTC11390T isolated from milk, Chryseobacterium oncorhynchi 701B-08T from rainbow trout, and Chryseobacterium viscerum 687B-08T from diseased fish.</title>
        <authorList>
            <person name="Jeong J.-J."/>
            <person name="Lee Y.J."/>
            <person name="Pathiraja D."/>
            <person name="Park B."/>
            <person name="Choi I.-G."/>
            <person name="Kim K.D."/>
        </authorList>
    </citation>
    <scope>NUCLEOTIDE SEQUENCE [LARGE SCALE GENOMIC DNA]</scope>
    <source>
        <strain evidence="2">701B-08</strain>
    </source>
</reference>
<proteinExistence type="predicted"/>
<dbReference type="Proteomes" id="UP000236182">
    <property type="component" value="Unassembled WGS sequence"/>
</dbReference>
<dbReference type="AlphaFoldDB" id="A0A316WCQ8"/>
<evidence type="ECO:0000313" key="2">
    <source>
        <dbReference type="EMBL" id="PWN59204.1"/>
    </source>
</evidence>
<gene>
    <name evidence="2" type="ORF">C1638_021595</name>
</gene>
<dbReference type="RefSeq" id="WP_109624008.1">
    <property type="nucleotide sequence ID" value="NZ_PPEI02000012.1"/>
</dbReference>
<feature type="domain" description="SprT-like" evidence="1">
    <location>
        <begin position="16"/>
        <end position="116"/>
    </location>
</feature>
<keyword evidence="3" id="KW-1185">Reference proteome</keyword>
<dbReference type="OrthoDB" id="9787302at2"/>
<accession>A0A316WCQ8</accession>
<evidence type="ECO:0000259" key="1">
    <source>
        <dbReference type="Pfam" id="PF10263"/>
    </source>
</evidence>
<dbReference type="GO" id="GO:0006950">
    <property type="term" value="P:response to stress"/>
    <property type="evidence" value="ECO:0007669"/>
    <property type="project" value="UniProtKB-ARBA"/>
</dbReference>
<dbReference type="Pfam" id="PF10263">
    <property type="entry name" value="SprT-like"/>
    <property type="match status" value="1"/>
</dbReference>